<sequence length="160" mass="19162">MLTLESPELRIPEELREYYLLVKDQIPKAHLDYLREMGIEKKYLVDWERLIDMRYQEYNEDKPKAREAFMELESKDKELNSQDILDIQLLLPVQTVAVGCHHHICRQKTEGRDELFKLVHKKLCRAYIEFRVPLEGGKITRFGRIRMGLRHLVNRALKKT</sequence>
<dbReference type="AlphaFoldDB" id="A0A2M6XCM5"/>
<accession>A0A2M6XCM5</accession>
<protein>
    <submittedName>
        <fullName evidence="1">Uncharacterized protein</fullName>
    </submittedName>
</protein>
<proteinExistence type="predicted"/>
<organism evidence="1 2">
    <name type="scientific">Candidatus Shapirobacteria bacterium CG08_land_8_20_14_0_20_39_18</name>
    <dbReference type="NCBI Taxonomy" id="1974883"/>
    <lineage>
        <taxon>Bacteria</taxon>
        <taxon>Candidatus Shapironibacteriota</taxon>
    </lineage>
</organism>
<dbReference type="Proteomes" id="UP000228996">
    <property type="component" value="Unassembled WGS sequence"/>
</dbReference>
<evidence type="ECO:0000313" key="1">
    <source>
        <dbReference type="EMBL" id="PIU03410.1"/>
    </source>
</evidence>
<dbReference type="EMBL" id="PEYO01000017">
    <property type="protein sequence ID" value="PIU03410.1"/>
    <property type="molecule type" value="Genomic_DNA"/>
</dbReference>
<comment type="caution">
    <text evidence="1">The sequence shown here is derived from an EMBL/GenBank/DDBJ whole genome shotgun (WGS) entry which is preliminary data.</text>
</comment>
<reference evidence="2" key="1">
    <citation type="submission" date="2017-09" db="EMBL/GenBank/DDBJ databases">
        <title>Depth-based differentiation of microbial function through sediment-hosted aquifers and enrichment of novel symbionts in the deep terrestrial subsurface.</title>
        <authorList>
            <person name="Probst A.J."/>
            <person name="Ladd B."/>
            <person name="Jarett J.K."/>
            <person name="Geller-Mcgrath D.E."/>
            <person name="Sieber C.M.K."/>
            <person name="Emerson J.B."/>
            <person name="Anantharaman K."/>
            <person name="Thomas B.C."/>
            <person name="Malmstrom R."/>
            <person name="Stieglmeier M."/>
            <person name="Klingl A."/>
            <person name="Woyke T."/>
            <person name="Ryan C.M."/>
            <person name="Banfield J.F."/>
        </authorList>
    </citation>
    <scope>NUCLEOTIDE SEQUENCE [LARGE SCALE GENOMIC DNA]</scope>
</reference>
<gene>
    <name evidence="1" type="ORF">COT44_03125</name>
</gene>
<name>A0A2M6XCM5_9BACT</name>
<evidence type="ECO:0000313" key="2">
    <source>
        <dbReference type="Proteomes" id="UP000228996"/>
    </source>
</evidence>